<evidence type="ECO:0000313" key="2">
    <source>
        <dbReference type="EMBL" id="CAD8901904.1"/>
    </source>
</evidence>
<proteinExistence type="predicted"/>
<dbReference type="EMBL" id="HBFR01039844">
    <property type="protein sequence ID" value="CAD8901904.1"/>
    <property type="molecule type" value="Transcribed_RNA"/>
</dbReference>
<name>A0A7S1BYE0_9STRA</name>
<feature type="region of interest" description="Disordered" evidence="1">
    <location>
        <begin position="1"/>
        <end position="53"/>
    </location>
</feature>
<reference evidence="2" key="1">
    <citation type="submission" date="2021-01" db="EMBL/GenBank/DDBJ databases">
        <authorList>
            <person name="Corre E."/>
            <person name="Pelletier E."/>
            <person name="Niang G."/>
            <person name="Scheremetjew M."/>
            <person name="Finn R."/>
            <person name="Kale V."/>
            <person name="Holt S."/>
            <person name="Cochrane G."/>
            <person name="Meng A."/>
            <person name="Brown T."/>
            <person name="Cohen L."/>
        </authorList>
    </citation>
    <scope>NUCLEOTIDE SEQUENCE</scope>
    <source>
        <strain evidence="2">308</strain>
    </source>
</reference>
<sequence length="104" mass="11154">MDMLASILQNRDMSNGDMSNGATEELSQDTPLASIASNMNAHSPPVAPGAPVIDHVSVSSNTKKQTKNNSVAKNNEKCAYWSAKGKEHIFNNVFLPLAVKILLS</sequence>
<evidence type="ECO:0000256" key="1">
    <source>
        <dbReference type="SAM" id="MobiDB-lite"/>
    </source>
</evidence>
<organism evidence="2">
    <name type="scientific">Corethron hystrix</name>
    <dbReference type="NCBI Taxonomy" id="216773"/>
    <lineage>
        <taxon>Eukaryota</taxon>
        <taxon>Sar</taxon>
        <taxon>Stramenopiles</taxon>
        <taxon>Ochrophyta</taxon>
        <taxon>Bacillariophyta</taxon>
        <taxon>Coscinodiscophyceae</taxon>
        <taxon>Corethrophycidae</taxon>
        <taxon>Corethrales</taxon>
        <taxon>Corethraceae</taxon>
        <taxon>Corethron</taxon>
    </lineage>
</organism>
<feature type="compositionally biased region" description="Polar residues" evidence="1">
    <location>
        <begin position="7"/>
        <end position="22"/>
    </location>
</feature>
<gene>
    <name evidence="2" type="ORF">CHYS00102_LOCUS29123</name>
</gene>
<feature type="compositionally biased region" description="Polar residues" evidence="1">
    <location>
        <begin position="28"/>
        <end position="41"/>
    </location>
</feature>
<accession>A0A7S1BYE0</accession>
<protein>
    <submittedName>
        <fullName evidence="2">Uncharacterized protein</fullName>
    </submittedName>
</protein>
<dbReference type="AlphaFoldDB" id="A0A7S1BYE0"/>